<evidence type="ECO:0000256" key="2">
    <source>
        <dbReference type="ARBA" id="ARBA00022448"/>
    </source>
</evidence>
<evidence type="ECO:0000313" key="9">
    <source>
        <dbReference type="EMBL" id="GAA4648868.1"/>
    </source>
</evidence>
<feature type="transmembrane region" description="Helical" evidence="7">
    <location>
        <begin position="242"/>
        <end position="265"/>
    </location>
</feature>
<dbReference type="EMBL" id="BAABFL010000112">
    <property type="protein sequence ID" value="GAA4648868.1"/>
    <property type="molecule type" value="Genomic_DNA"/>
</dbReference>
<feature type="transmembrane region" description="Helical" evidence="7">
    <location>
        <begin position="347"/>
        <end position="366"/>
    </location>
</feature>
<comment type="similarity">
    <text evidence="7">Belongs to the binding-protein-dependent transport system permease family.</text>
</comment>
<dbReference type="PANTHER" id="PTHR30465:SF66">
    <property type="entry name" value="INNER MEMBRANE ABC TRANSPORTER PERMEASE PROTEIN YEJB"/>
    <property type="match status" value="1"/>
</dbReference>
<sequence length="384" mass="42829">MMPGKNAPNPSHNGHPLTVKLMRAYIARRLLLFIPTLFGIMLINFVIVQAAPGGPVEQMIAKLEGLDTDITGRIGGDAGSEIQQPMMDQSSEYRGSRGLDPDLIREIEKQYGFDKPPIERFIQMMYHYLTFDFGSSFYRDISVIDLIAEKLPVSLSLGLWSTLLVYTLSIPLGIRKAVRHGSHFDVWSSTMVTICYAVPGFLLALFLIIFLAGGSYWQLFPLRGLVSDDFDTLSLAGKIADYFWHLTLPLTAMVLGSFATLTFLTKNAFLDQIARQYVMTARAKGLNERQVLYGHVFRNAMLIVIAGFPAALISILFTNSLLIEVVFSLDGLGLLGFEAAISRDYPVVFGTLYIFTLLGLIARLLGDLTYVLVDPRIDFETRDF</sequence>
<keyword evidence="5 7" id="KW-1133">Transmembrane helix</keyword>
<feature type="domain" description="ABC transmembrane type-1" evidence="8">
    <location>
        <begin position="151"/>
        <end position="366"/>
    </location>
</feature>
<keyword evidence="10" id="KW-1185">Reference proteome</keyword>
<accession>A0ABP8UY68</accession>
<feature type="transmembrane region" description="Helical" evidence="7">
    <location>
        <begin position="155"/>
        <end position="174"/>
    </location>
</feature>
<dbReference type="PANTHER" id="PTHR30465">
    <property type="entry name" value="INNER MEMBRANE ABC TRANSPORTER"/>
    <property type="match status" value="1"/>
</dbReference>
<evidence type="ECO:0000256" key="6">
    <source>
        <dbReference type="ARBA" id="ARBA00023136"/>
    </source>
</evidence>
<evidence type="ECO:0000256" key="3">
    <source>
        <dbReference type="ARBA" id="ARBA00022475"/>
    </source>
</evidence>
<keyword evidence="2 7" id="KW-0813">Transport</keyword>
<dbReference type="SUPFAM" id="SSF161098">
    <property type="entry name" value="MetI-like"/>
    <property type="match status" value="1"/>
</dbReference>
<evidence type="ECO:0000256" key="1">
    <source>
        <dbReference type="ARBA" id="ARBA00004651"/>
    </source>
</evidence>
<dbReference type="CDD" id="cd06261">
    <property type="entry name" value="TM_PBP2"/>
    <property type="match status" value="1"/>
</dbReference>
<evidence type="ECO:0000256" key="7">
    <source>
        <dbReference type="RuleBase" id="RU363032"/>
    </source>
</evidence>
<dbReference type="PROSITE" id="PS50928">
    <property type="entry name" value="ABC_TM1"/>
    <property type="match status" value="1"/>
</dbReference>
<gene>
    <name evidence="9" type="ORF">GCM10023116_11420</name>
</gene>
<dbReference type="Pfam" id="PF00528">
    <property type="entry name" value="BPD_transp_1"/>
    <property type="match status" value="1"/>
</dbReference>
<feature type="transmembrane region" description="Helical" evidence="7">
    <location>
        <begin position="30"/>
        <end position="51"/>
    </location>
</feature>
<keyword evidence="4 7" id="KW-0812">Transmembrane</keyword>
<protein>
    <submittedName>
        <fullName evidence="9">Microcin C ABC transporter permease YejB</fullName>
    </submittedName>
</protein>
<feature type="transmembrane region" description="Helical" evidence="7">
    <location>
        <begin position="194"/>
        <end position="217"/>
    </location>
</feature>
<dbReference type="Proteomes" id="UP001500604">
    <property type="component" value="Unassembled WGS sequence"/>
</dbReference>
<comment type="caution">
    <text evidence="9">The sequence shown here is derived from an EMBL/GenBank/DDBJ whole genome shotgun (WGS) entry which is preliminary data.</text>
</comment>
<reference evidence="10" key="1">
    <citation type="journal article" date="2019" name="Int. J. Syst. Evol. Microbiol.">
        <title>The Global Catalogue of Microorganisms (GCM) 10K type strain sequencing project: providing services to taxonomists for standard genome sequencing and annotation.</title>
        <authorList>
            <consortium name="The Broad Institute Genomics Platform"/>
            <consortium name="The Broad Institute Genome Sequencing Center for Infectious Disease"/>
            <person name="Wu L."/>
            <person name="Ma J."/>
        </authorList>
    </citation>
    <scope>NUCLEOTIDE SEQUENCE [LARGE SCALE GENOMIC DNA]</scope>
    <source>
        <strain evidence="10">JCM 17805</strain>
    </source>
</reference>
<name>A0ABP8UY68_9GAMM</name>
<keyword evidence="6 7" id="KW-0472">Membrane</keyword>
<dbReference type="InterPro" id="IPR035906">
    <property type="entry name" value="MetI-like_sf"/>
</dbReference>
<organism evidence="9 10">
    <name type="scientific">Kistimonas scapharcae</name>
    <dbReference type="NCBI Taxonomy" id="1036133"/>
    <lineage>
        <taxon>Bacteria</taxon>
        <taxon>Pseudomonadati</taxon>
        <taxon>Pseudomonadota</taxon>
        <taxon>Gammaproteobacteria</taxon>
        <taxon>Oceanospirillales</taxon>
        <taxon>Endozoicomonadaceae</taxon>
        <taxon>Kistimonas</taxon>
    </lineage>
</organism>
<dbReference type="NCBIfam" id="NF011712">
    <property type="entry name" value="PRK15133.1"/>
    <property type="match status" value="1"/>
</dbReference>
<dbReference type="InterPro" id="IPR000515">
    <property type="entry name" value="MetI-like"/>
</dbReference>
<evidence type="ECO:0000256" key="5">
    <source>
        <dbReference type="ARBA" id="ARBA00022989"/>
    </source>
</evidence>
<evidence type="ECO:0000259" key="8">
    <source>
        <dbReference type="PROSITE" id="PS50928"/>
    </source>
</evidence>
<evidence type="ECO:0000256" key="4">
    <source>
        <dbReference type="ARBA" id="ARBA00022692"/>
    </source>
</evidence>
<keyword evidence="3" id="KW-1003">Cell membrane</keyword>
<proteinExistence type="inferred from homology"/>
<evidence type="ECO:0000313" key="10">
    <source>
        <dbReference type="Proteomes" id="UP001500604"/>
    </source>
</evidence>
<feature type="transmembrane region" description="Helical" evidence="7">
    <location>
        <begin position="300"/>
        <end position="327"/>
    </location>
</feature>
<comment type="subcellular location">
    <subcellularLocation>
        <location evidence="1 7">Cell membrane</location>
        <topology evidence="1 7">Multi-pass membrane protein</topology>
    </subcellularLocation>
</comment>
<dbReference type="Gene3D" id="1.10.3720.10">
    <property type="entry name" value="MetI-like"/>
    <property type="match status" value="1"/>
</dbReference>